<evidence type="ECO:0000256" key="5">
    <source>
        <dbReference type="PROSITE-ProRule" id="PRU00277"/>
    </source>
</evidence>
<dbReference type="FunFam" id="3.10.50.40:FF:000025">
    <property type="entry name" value="Peptidylprolyl isomerase"/>
    <property type="match status" value="1"/>
</dbReference>
<dbReference type="PANTHER" id="PTHR10516">
    <property type="entry name" value="PEPTIDYL-PROLYL CIS-TRANS ISOMERASE"/>
    <property type="match status" value="1"/>
</dbReference>
<dbReference type="InterPro" id="IPR001179">
    <property type="entry name" value="PPIase_FKBP_dom"/>
</dbReference>
<evidence type="ECO:0000313" key="7">
    <source>
        <dbReference type="EMBL" id="CAD8924797.1"/>
    </source>
</evidence>
<feature type="domain" description="PPIase FKBP-type" evidence="6">
    <location>
        <begin position="20"/>
        <end position="108"/>
    </location>
</feature>
<accession>A0A7S1CSC1</accession>
<dbReference type="PANTHER" id="PTHR10516:SF443">
    <property type="entry name" value="FK506-BINDING PROTEIN 59-RELATED"/>
    <property type="match status" value="1"/>
</dbReference>
<evidence type="ECO:0000256" key="1">
    <source>
        <dbReference type="ARBA" id="ARBA00000971"/>
    </source>
</evidence>
<keyword evidence="4 5" id="KW-0413">Isomerase</keyword>
<dbReference type="InterPro" id="IPR046357">
    <property type="entry name" value="PPIase_dom_sf"/>
</dbReference>
<reference evidence="7" key="1">
    <citation type="submission" date="2021-01" db="EMBL/GenBank/DDBJ databases">
        <authorList>
            <person name="Corre E."/>
            <person name="Pelletier E."/>
            <person name="Niang G."/>
            <person name="Scheremetjew M."/>
            <person name="Finn R."/>
            <person name="Kale V."/>
            <person name="Holt S."/>
            <person name="Cochrane G."/>
            <person name="Meng A."/>
            <person name="Brown T."/>
            <person name="Cohen L."/>
        </authorList>
    </citation>
    <scope>NUCLEOTIDE SEQUENCE</scope>
    <source>
        <strain evidence="7">Ms1</strain>
    </source>
</reference>
<sequence length="109" mass="12339">MGIVIETIRAGDGTNRPKKGDTVRVHYVGTFEDGKKFDSSRDRNRPFEFKLGYGQVIPGWDEVLPQMSKNQVSKVIMTPDMCYGPRGYPPIIPPNCTLVYEIELISFVE</sequence>
<protein>
    <recommendedName>
        <fullName evidence="2 5">peptidylprolyl isomerase</fullName>
        <ecNumber evidence="2 5">5.2.1.8</ecNumber>
    </recommendedName>
</protein>
<dbReference type="PROSITE" id="PS50059">
    <property type="entry name" value="FKBP_PPIASE"/>
    <property type="match status" value="1"/>
</dbReference>
<dbReference type="EMBL" id="HBFS01026936">
    <property type="protein sequence ID" value="CAD8924797.1"/>
    <property type="molecule type" value="Transcribed_RNA"/>
</dbReference>
<organism evidence="7">
    <name type="scientific">Bicosoecida sp. CB-2014</name>
    <dbReference type="NCBI Taxonomy" id="1486930"/>
    <lineage>
        <taxon>Eukaryota</taxon>
        <taxon>Sar</taxon>
        <taxon>Stramenopiles</taxon>
        <taxon>Bigyra</taxon>
        <taxon>Opalozoa</taxon>
        <taxon>Bicosoecida</taxon>
    </lineage>
</organism>
<evidence type="ECO:0000256" key="4">
    <source>
        <dbReference type="ARBA" id="ARBA00023235"/>
    </source>
</evidence>
<proteinExistence type="predicted"/>
<dbReference type="SUPFAM" id="SSF54534">
    <property type="entry name" value="FKBP-like"/>
    <property type="match status" value="1"/>
</dbReference>
<dbReference type="AlphaFoldDB" id="A0A7S1CSC1"/>
<comment type="catalytic activity">
    <reaction evidence="1 5">
        <text>[protein]-peptidylproline (omega=180) = [protein]-peptidylproline (omega=0)</text>
        <dbReference type="Rhea" id="RHEA:16237"/>
        <dbReference type="Rhea" id="RHEA-COMP:10747"/>
        <dbReference type="Rhea" id="RHEA-COMP:10748"/>
        <dbReference type="ChEBI" id="CHEBI:83833"/>
        <dbReference type="ChEBI" id="CHEBI:83834"/>
        <dbReference type="EC" id="5.2.1.8"/>
    </reaction>
</comment>
<dbReference type="GO" id="GO:0003755">
    <property type="term" value="F:peptidyl-prolyl cis-trans isomerase activity"/>
    <property type="evidence" value="ECO:0007669"/>
    <property type="project" value="UniProtKB-KW"/>
</dbReference>
<evidence type="ECO:0000259" key="6">
    <source>
        <dbReference type="PROSITE" id="PS50059"/>
    </source>
</evidence>
<keyword evidence="3 5" id="KW-0697">Rotamase</keyword>
<dbReference type="Pfam" id="PF00254">
    <property type="entry name" value="FKBP_C"/>
    <property type="match status" value="1"/>
</dbReference>
<dbReference type="GO" id="GO:0005737">
    <property type="term" value="C:cytoplasm"/>
    <property type="evidence" value="ECO:0007669"/>
    <property type="project" value="TreeGrafter"/>
</dbReference>
<dbReference type="EC" id="5.2.1.8" evidence="2 5"/>
<name>A0A7S1CSC1_9STRA</name>
<dbReference type="InterPro" id="IPR050689">
    <property type="entry name" value="FKBP-type_PPIase"/>
</dbReference>
<dbReference type="Gene3D" id="3.10.50.40">
    <property type="match status" value="1"/>
</dbReference>
<evidence type="ECO:0000256" key="3">
    <source>
        <dbReference type="ARBA" id="ARBA00023110"/>
    </source>
</evidence>
<evidence type="ECO:0000256" key="2">
    <source>
        <dbReference type="ARBA" id="ARBA00013194"/>
    </source>
</evidence>
<gene>
    <name evidence="7" type="ORF">BSP0115_LOCUS18061</name>
</gene>